<gene>
    <name evidence="1" type="ORF">RDI58_004099</name>
</gene>
<organism evidence="1 2">
    <name type="scientific">Solanum bulbocastanum</name>
    <name type="common">Wild potato</name>
    <dbReference type="NCBI Taxonomy" id="147425"/>
    <lineage>
        <taxon>Eukaryota</taxon>
        <taxon>Viridiplantae</taxon>
        <taxon>Streptophyta</taxon>
        <taxon>Embryophyta</taxon>
        <taxon>Tracheophyta</taxon>
        <taxon>Spermatophyta</taxon>
        <taxon>Magnoliopsida</taxon>
        <taxon>eudicotyledons</taxon>
        <taxon>Gunneridae</taxon>
        <taxon>Pentapetalae</taxon>
        <taxon>asterids</taxon>
        <taxon>lamiids</taxon>
        <taxon>Solanales</taxon>
        <taxon>Solanaceae</taxon>
        <taxon>Solanoideae</taxon>
        <taxon>Solaneae</taxon>
        <taxon>Solanum</taxon>
    </lineage>
</organism>
<evidence type="ECO:0000313" key="1">
    <source>
        <dbReference type="EMBL" id="KAK6796398.1"/>
    </source>
</evidence>
<proteinExistence type="predicted"/>
<evidence type="ECO:0000313" key="2">
    <source>
        <dbReference type="Proteomes" id="UP001371456"/>
    </source>
</evidence>
<comment type="caution">
    <text evidence="1">The sequence shown here is derived from an EMBL/GenBank/DDBJ whole genome shotgun (WGS) entry which is preliminary data.</text>
</comment>
<protein>
    <submittedName>
        <fullName evidence="1">Uncharacterized protein</fullName>
    </submittedName>
</protein>
<name>A0AAN8TX91_SOLBU</name>
<keyword evidence="2" id="KW-1185">Reference proteome</keyword>
<dbReference type="EMBL" id="JBANQN010000002">
    <property type="protein sequence ID" value="KAK6796398.1"/>
    <property type="molecule type" value="Genomic_DNA"/>
</dbReference>
<sequence length="8" mass="990">MAEEIIER</sequence>
<reference evidence="1 2" key="1">
    <citation type="submission" date="2024-02" db="EMBL/GenBank/DDBJ databases">
        <title>de novo genome assembly of Solanum bulbocastanum strain 11H21.</title>
        <authorList>
            <person name="Hosaka A.J."/>
        </authorList>
    </citation>
    <scope>NUCLEOTIDE SEQUENCE [LARGE SCALE GENOMIC DNA]</scope>
    <source>
        <tissue evidence="1">Young leaves</tissue>
    </source>
</reference>
<accession>A0AAN8TX91</accession>
<dbReference type="Proteomes" id="UP001371456">
    <property type="component" value="Unassembled WGS sequence"/>
</dbReference>